<feature type="region of interest" description="Disordered" evidence="1">
    <location>
        <begin position="203"/>
        <end position="238"/>
    </location>
</feature>
<dbReference type="EMBL" id="JAULSV010000007">
    <property type="protein sequence ID" value="KAK0639447.1"/>
    <property type="molecule type" value="Genomic_DNA"/>
</dbReference>
<feature type="compositionally biased region" description="Basic and acidic residues" evidence="1">
    <location>
        <begin position="215"/>
        <end position="227"/>
    </location>
</feature>
<dbReference type="SUPFAM" id="SSF48452">
    <property type="entry name" value="TPR-like"/>
    <property type="match status" value="1"/>
</dbReference>
<dbReference type="Gene3D" id="3.40.50.300">
    <property type="entry name" value="P-loop containing nucleotide triphosphate hydrolases"/>
    <property type="match status" value="1"/>
</dbReference>
<evidence type="ECO:0000313" key="3">
    <source>
        <dbReference type="EMBL" id="KAK0639447.1"/>
    </source>
</evidence>
<organism evidence="3 4">
    <name type="scientific">Cercophora newfieldiana</name>
    <dbReference type="NCBI Taxonomy" id="92897"/>
    <lineage>
        <taxon>Eukaryota</taxon>
        <taxon>Fungi</taxon>
        <taxon>Dikarya</taxon>
        <taxon>Ascomycota</taxon>
        <taxon>Pezizomycotina</taxon>
        <taxon>Sordariomycetes</taxon>
        <taxon>Sordariomycetidae</taxon>
        <taxon>Sordariales</taxon>
        <taxon>Lasiosphaeriaceae</taxon>
        <taxon>Cercophora</taxon>
    </lineage>
</organism>
<dbReference type="Pfam" id="PF25000">
    <property type="entry name" value="DUF7779"/>
    <property type="match status" value="1"/>
</dbReference>
<dbReference type="InterPro" id="IPR013087">
    <property type="entry name" value="Znf_C2H2_type"/>
</dbReference>
<dbReference type="InterPro" id="IPR027417">
    <property type="entry name" value="P-loop_NTPase"/>
</dbReference>
<evidence type="ECO:0000256" key="1">
    <source>
        <dbReference type="SAM" id="MobiDB-lite"/>
    </source>
</evidence>
<dbReference type="SUPFAM" id="SSF52540">
    <property type="entry name" value="P-loop containing nucleoside triphosphate hydrolases"/>
    <property type="match status" value="1"/>
</dbReference>
<dbReference type="Gene3D" id="1.25.40.10">
    <property type="entry name" value="Tetratricopeptide repeat domain"/>
    <property type="match status" value="1"/>
</dbReference>
<gene>
    <name evidence="3" type="ORF">B0T16DRAFT_497542</name>
</gene>
<sequence length="1334" mass="152320">MPTASSTKAERIQQSQVYRAKAPIAARFEDCSQASTQLTDALQANRHGSDELRTLAQHCKDRLGFWGDDSGASSRVLDHNLACSPTLMRQTDALLVELNSTLEKAVTASRTPLLEGDEPFDLQKGKPVMLLPEDEDADAAMYLEEALEIVDCLVKLLVALRDPMEEDENLEAQDWHSAEWYHQVKDRAAVQFPKASQTLIQRLGRSHRRRKQNLHLRERSKPVERHRGPGRADIPSNWRRRLRERADKRSNLADSDAGVSTIQSHQDTVMTVQRWDDSQTSVANSQLASGFQQPIQPVTDAGNDLADCFDCPFCHSEVPLAVTANGLTFDEWRVHVFIDLKPYICTFDKCQRGDKAFATRKEWFQHELDFHRSRTVWSCGMCRKNFRTEKEFVGHLKSSREFDPQSLALILENCKRYAQDDLGTQCPLCGTACGSMWDLEDHLGRHLEKYALGAVPEDGMMDEESPEVKPIVEEYLLDQGLHQPPPSMDHKTVRAQSPELLVTGHVAGTERSDVSMVDDPKPQEVSRENIPLGEKVQDYLRNMPGQLAHHAQPKLPPQDKGFVGREADLRKIHDCLTATGQICTITGRGGSGKTATAIEYLYRYRGEYQHIFWVESETPGTCQQRYNAIAEFIEVGERGVVDESSITFSVKSALSKLQDRWLVVFDNVNAWPDISRYIPRNLPLSKGSILITSRSGPQLSGVSPHQHQVGIGLDPWSLDHSREFLLTSISPKLERTKLQEHEEYDLAETVVNVVDRLPLAVSMVVGYIKVSRCTLAEFIEMWDERAASKRSKKRIEAALEAGIDNTIDSLWDIGIREVRANCRKLLDVLSFLDPESIPKSLLVGDHEEDYLDFLQSNERIQYKRMIEQLERQRLISVKPTDDGEPAYSIHRVLQQKIQFDMDDYSYADAFRKAFRLIRKKFPYASPTQVPNASNLEHCSRYMPHVYSFDKVYREHFNDHNSAAMKETRPEDLAQLFYDAGFYVWAGQTTAYDGLSFLEAADNILNQINFDPNAKLRADIHCMTGLLLLNMGYAERARGTKRLQKALQIRKNIYAKEDTLDNDILLQNAANDYALSLMNEYRFEEAGKILKDCHRRYQEWGTEDSNPFENSKFYGNYSAVLLWDGRIEKAIEYINRCLAYTERFTEGKASQYYRRLFWLGNILLQSGDTQAALDIHLEVLKERLRLQGKHNENTILSMYAVGAAFHYRGDLPSAIEHIEQSIEAAKNYRIPPEAYGRAHYHLALLYGELGADEAKVRDLKAEAMKILNEFAHYAPPALRDAAAVPDEDKRMMMIFDDMQGTFQGRYTGHSLLKYMRGVKPKPKEKEQQQEHQHHH</sequence>
<dbReference type="PROSITE" id="PS00028">
    <property type="entry name" value="ZINC_FINGER_C2H2_1"/>
    <property type="match status" value="1"/>
</dbReference>
<feature type="domain" description="C2H2-type" evidence="2">
    <location>
        <begin position="426"/>
        <end position="446"/>
    </location>
</feature>
<keyword evidence="4" id="KW-1185">Reference proteome</keyword>
<dbReference type="SMART" id="SM00355">
    <property type="entry name" value="ZnF_C2H2"/>
    <property type="match status" value="3"/>
</dbReference>
<evidence type="ECO:0000313" key="4">
    <source>
        <dbReference type="Proteomes" id="UP001174936"/>
    </source>
</evidence>
<reference evidence="3" key="1">
    <citation type="submission" date="2023-06" db="EMBL/GenBank/DDBJ databases">
        <title>Genome-scale phylogeny and comparative genomics of the fungal order Sordariales.</title>
        <authorList>
            <consortium name="Lawrence Berkeley National Laboratory"/>
            <person name="Hensen N."/>
            <person name="Bonometti L."/>
            <person name="Westerberg I."/>
            <person name="Brannstrom I.O."/>
            <person name="Guillou S."/>
            <person name="Cros-Aarteil S."/>
            <person name="Calhoun S."/>
            <person name="Haridas S."/>
            <person name="Kuo A."/>
            <person name="Mondo S."/>
            <person name="Pangilinan J."/>
            <person name="Riley R."/>
            <person name="Labutti K."/>
            <person name="Andreopoulos B."/>
            <person name="Lipzen A."/>
            <person name="Chen C."/>
            <person name="Yanf M."/>
            <person name="Daum C."/>
            <person name="Ng V."/>
            <person name="Clum A."/>
            <person name="Steindorff A."/>
            <person name="Ohm R."/>
            <person name="Martin F."/>
            <person name="Silar P."/>
            <person name="Natvig D."/>
            <person name="Lalanne C."/>
            <person name="Gautier V."/>
            <person name="Ament-Velasquez S.L."/>
            <person name="Kruys A."/>
            <person name="Hutchinson M.I."/>
            <person name="Powell A.J."/>
            <person name="Barry K."/>
            <person name="Miller A.N."/>
            <person name="Grigoriev I.V."/>
            <person name="Debuchy R."/>
            <person name="Gladieux P."/>
            <person name="Thoren M.H."/>
            <person name="Johannesson H."/>
        </authorList>
    </citation>
    <scope>NUCLEOTIDE SEQUENCE</scope>
    <source>
        <strain evidence="3">SMH2532-1</strain>
    </source>
</reference>
<dbReference type="GO" id="GO:0043531">
    <property type="term" value="F:ADP binding"/>
    <property type="evidence" value="ECO:0007669"/>
    <property type="project" value="InterPro"/>
</dbReference>
<dbReference type="PANTHER" id="PTHR35391:SF7">
    <property type="entry name" value="C2H2-TYPE DOMAIN-CONTAINING PROTEIN"/>
    <property type="match status" value="1"/>
</dbReference>
<dbReference type="Pfam" id="PF13424">
    <property type="entry name" value="TPR_12"/>
    <property type="match status" value="1"/>
</dbReference>
<accession>A0AA39XU29</accession>
<name>A0AA39XU29_9PEZI</name>
<proteinExistence type="predicted"/>
<dbReference type="InterPro" id="IPR056681">
    <property type="entry name" value="DUF7779"/>
</dbReference>
<feature type="compositionally biased region" description="Basic residues" evidence="1">
    <location>
        <begin position="204"/>
        <end position="214"/>
    </location>
</feature>
<dbReference type="PANTHER" id="PTHR35391">
    <property type="entry name" value="C2H2-TYPE DOMAIN-CONTAINING PROTEIN-RELATED"/>
    <property type="match status" value="1"/>
</dbReference>
<dbReference type="Proteomes" id="UP001174936">
    <property type="component" value="Unassembled WGS sequence"/>
</dbReference>
<dbReference type="InterPro" id="IPR011990">
    <property type="entry name" value="TPR-like_helical_dom_sf"/>
</dbReference>
<evidence type="ECO:0000259" key="2">
    <source>
        <dbReference type="PROSITE" id="PS00028"/>
    </source>
</evidence>
<comment type="caution">
    <text evidence="3">The sequence shown here is derived from an EMBL/GenBank/DDBJ whole genome shotgun (WGS) entry which is preliminary data.</text>
</comment>
<protein>
    <recommendedName>
        <fullName evidence="2">C2H2-type domain-containing protein</fullName>
    </recommendedName>
</protein>